<feature type="chain" id="PRO_5003219208" evidence="1">
    <location>
        <begin position="37"/>
        <end position="864"/>
    </location>
</feature>
<dbReference type="InterPro" id="IPR005546">
    <property type="entry name" value="Autotransporte_beta"/>
</dbReference>
<feature type="domain" description="Autotransporter" evidence="2">
    <location>
        <begin position="597"/>
        <end position="864"/>
    </location>
</feature>
<dbReference type="NCBIfam" id="TIGR01414">
    <property type="entry name" value="autotrans_barl"/>
    <property type="match status" value="1"/>
</dbReference>
<dbReference type="SMART" id="SM00869">
    <property type="entry name" value="Autotransporter"/>
    <property type="match status" value="1"/>
</dbReference>
<dbReference type="PROSITE" id="PS51208">
    <property type="entry name" value="AUTOTRANSPORTER"/>
    <property type="match status" value="1"/>
</dbReference>
<dbReference type="Pfam" id="PF03797">
    <property type="entry name" value="Autotransporter"/>
    <property type="match status" value="1"/>
</dbReference>
<sequence length="864" mass="93306">MFERKKNVKFKKRERRLTALVLMALMGLGMCGTASAEEQTTTVFNKGQIDGKPTTTLQSDFARHHVWDSATKTYTFTKDSTINTKSITGNSADVNVNAPGVTLTLNSKENLGIQSYRGRGYKADPNYYANLHNVNITAKKVIVNVDRTSRPHAEDSYGIISGSSNHKTVRVNGDVEVNIASKYWKAPTGDGDIDPAVTCGIGTLNHGHVVINGNATIRVRVPEQSGASFLSHYYVSGISAMLNYDGDTPGGNVLVTGDVDIESDGTGVRAGTRSTVTIGGGGKININRDHNIPHFALNAEEATVNMNVKLDKDGNVIGVGSRKTEIYGNVGLIDREGTATTFGNTPTRINLGLTTADSVMKGIVLDHYKEKGKTGATEPDKKAIREASGFNLYLQNGAAWHNASWGAMMGTTFTGSKLLSLHGGVDADHAGRIFQKDARSITINHYDGFTNVCYDRTAPDATTLVGGDFVVKNAAAGSGVTLRTSGNGLDTSKYKEALESLAHKFYYEGYKSGEKNITGKAEIAEGAITPWARRMLSYDDATGQAMLGAAVPDENRITYGPKETLIMSSTKSAMAASAMAFRAEANDLMKRMGDLRLSPEQTGTWVRFYRGKTNSDKDNTNFHMNYHTVQVGHDLQVSPQWRVGLAASYMKGSAGFANGSGKSKEGNLGIYGTWTGKSGDYVDLIAKVGRLGTEYSVYNTSGDIVRGDCHTWAETISAEYGKRIKYKGGNFIEPQAELIYTHLNGVDYKASLNGAANALSIRQGAMNSFIGRIGIGVGQETARSTVFAKLSLYHEFSGDMKTTFSDSVNVNRASQEFKDMWIGAQIGGAPKLSDKCTVYGDFEKTFGGDIKTDWRVDAGIRWGF</sequence>
<dbReference type="HOGENOM" id="CLU_002318_1_0_9"/>
<evidence type="ECO:0000259" key="2">
    <source>
        <dbReference type="PROSITE" id="PS51208"/>
    </source>
</evidence>
<dbReference type="GO" id="GO:0019867">
    <property type="term" value="C:outer membrane"/>
    <property type="evidence" value="ECO:0007669"/>
    <property type="project" value="InterPro"/>
</dbReference>
<dbReference type="Proteomes" id="UP000004633">
    <property type="component" value="Unassembled WGS sequence"/>
</dbReference>
<comment type="caution">
    <text evidence="3">The sequence shown here is derived from an EMBL/GenBank/DDBJ whole genome shotgun (WGS) entry which is preliminary data.</text>
</comment>
<keyword evidence="1" id="KW-0732">Signal</keyword>
<dbReference type="Gene3D" id="2.40.128.130">
    <property type="entry name" value="Autotransporter beta-domain"/>
    <property type="match status" value="1"/>
</dbReference>
<keyword evidence="4" id="KW-1185">Reference proteome</keyword>
<dbReference type="InterPro" id="IPR003991">
    <property type="entry name" value="Pertactin_virulence_factor"/>
</dbReference>
<dbReference type="SUPFAM" id="SSF103515">
    <property type="entry name" value="Autotransporter"/>
    <property type="match status" value="1"/>
</dbReference>
<proteinExistence type="predicted"/>
<dbReference type="InterPro" id="IPR036709">
    <property type="entry name" value="Autotransporte_beta_dom_sf"/>
</dbReference>
<gene>
    <name evidence="3" type="ORF">HMPREF9555_01933</name>
</gene>
<feature type="signal peptide" evidence="1">
    <location>
        <begin position="1"/>
        <end position="36"/>
    </location>
</feature>
<accession>E7N4I9</accession>
<evidence type="ECO:0000256" key="1">
    <source>
        <dbReference type="SAM" id="SignalP"/>
    </source>
</evidence>
<protein>
    <submittedName>
        <fullName evidence="3">Outer membrane autotransporter barrel domain protein</fullName>
    </submittedName>
</protein>
<name>E7N4I9_9FIRM</name>
<reference evidence="3 4" key="1">
    <citation type="submission" date="2010-08" db="EMBL/GenBank/DDBJ databases">
        <authorList>
            <person name="Weinstock G."/>
            <person name="Sodergren E."/>
            <person name="Clifton S."/>
            <person name="Fulton L."/>
            <person name="Fulton B."/>
            <person name="Courtney L."/>
            <person name="Fronick C."/>
            <person name="Harrison M."/>
            <person name="Strong C."/>
            <person name="Farmer C."/>
            <person name="Delahaunty K."/>
            <person name="Markovic C."/>
            <person name="Hall O."/>
            <person name="Minx P."/>
            <person name="Tomlinson C."/>
            <person name="Mitreva M."/>
            <person name="Hou S."/>
            <person name="Chen J."/>
            <person name="Wollam A."/>
            <person name="Pepin K.H."/>
            <person name="Johnson M."/>
            <person name="Bhonagiri V."/>
            <person name="Zhang X."/>
            <person name="Suruliraj S."/>
            <person name="Warren W."/>
            <person name="Chinwalla A."/>
            <person name="Mardis E.R."/>
            <person name="Wilson R.K."/>
        </authorList>
    </citation>
    <scope>NUCLEOTIDE SEQUENCE [LARGE SCALE GENOMIC DNA]</scope>
    <source>
        <strain evidence="3 4">F0399</strain>
    </source>
</reference>
<dbReference type="STRING" id="749551.HMPREF9555_01933"/>
<dbReference type="InterPro" id="IPR006315">
    <property type="entry name" value="OM_autotransptr_brl_dom"/>
</dbReference>
<evidence type="ECO:0000313" key="3">
    <source>
        <dbReference type="EMBL" id="EFW28911.1"/>
    </source>
</evidence>
<dbReference type="PRINTS" id="PR01484">
    <property type="entry name" value="PRTACTNFAMLY"/>
</dbReference>
<dbReference type="AlphaFoldDB" id="E7N4I9"/>
<organism evidence="3 4">
    <name type="scientific">Selenomonas artemidis F0399</name>
    <dbReference type="NCBI Taxonomy" id="749551"/>
    <lineage>
        <taxon>Bacteria</taxon>
        <taxon>Bacillati</taxon>
        <taxon>Bacillota</taxon>
        <taxon>Negativicutes</taxon>
        <taxon>Selenomonadales</taxon>
        <taxon>Selenomonadaceae</taxon>
        <taxon>Selenomonas</taxon>
    </lineage>
</organism>
<evidence type="ECO:0000313" key="4">
    <source>
        <dbReference type="Proteomes" id="UP000004633"/>
    </source>
</evidence>
<dbReference type="EMBL" id="AECV01000052">
    <property type="protein sequence ID" value="EFW28911.1"/>
    <property type="molecule type" value="Genomic_DNA"/>
</dbReference>